<reference evidence="1" key="1">
    <citation type="submission" date="2018-02" db="EMBL/GenBank/DDBJ databases">
        <title>Rhizophora mucronata_Transcriptome.</title>
        <authorList>
            <person name="Meera S.P."/>
            <person name="Sreeshan A."/>
            <person name="Augustine A."/>
        </authorList>
    </citation>
    <scope>NUCLEOTIDE SEQUENCE</scope>
    <source>
        <tissue evidence="1">Leaf</tissue>
    </source>
</reference>
<accession>A0A2P2PA91</accession>
<organism evidence="1">
    <name type="scientific">Rhizophora mucronata</name>
    <name type="common">Asiatic mangrove</name>
    <dbReference type="NCBI Taxonomy" id="61149"/>
    <lineage>
        <taxon>Eukaryota</taxon>
        <taxon>Viridiplantae</taxon>
        <taxon>Streptophyta</taxon>
        <taxon>Embryophyta</taxon>
        <taxon>Tracheophyta</taxon>
        <taxon>Spermatophyta</taxon>
        <taxon>Magnoliopsida</taxon>
        <taxon>eudicotyledons</taxon>
        <taxon>Gunneridae</taxon>
        <taxon>Pentapetalae</taxon>
        <taxon>rosids</taxon>
        <taxon>fabids</taxon>
        <taxon>Malpighiales</taxon>
        <taxon>Rhizophoraceae</taxon>
        <taxon>Rhizophora</taxon>
    </lineage>
</organism>
<dbReference type="AlphaFoldDB" id="A0A2P2PA91"/>
<protein>
    <submittedName>
        <fullName evidence="1">Uncharacterized protein MANES_10G031200</fullName>
    </submittedName>
</protein>
<proteinExistence type="predicted"/>
<name>A0A2P2PA91_RHIMU</name>
<dbReference type="EMBL" id="GGEC01071138">
    <property type="protein sequence ID" value="MBX51622.1"/>
    <property type="molecule type" value="Transcribed_RNA"/>
</dbReference>
<evidence type="ECO:0000313" key="1">
    <source>
        <dbReference type="EMBL" id="MBX51622.1"/>
    </source>
</evidence>
<sequence>MLDWTRAATASSSRWGCRWQRWK</sequence>